<feature type="compositionally biased region" description="Basic and acidic residues" evidence="1">
    <location>
        <begin position="33"/>
        <end position="89"/>
    </location>
</feature>
<evidence type="ECO:0000256" key="1">
    <source>
        <dbReference type="SAM" id="MobiDB-lite"/>
    </source>
</evidence>
<feature type="compositionally biased region" description="Acidic residues" evidence="1">
    <location>
        <begin position="90"/>
        <end position="100"/>
    </location>
</feature>
<evidence type="ECO:0000313" key="2">
    <source>
        <dbReference type="EMBL" id="SFR45962.1"/>
    </source>
</evidence>
<gene>
    <name evidence="2" type="ORF">SAMN04488124_1561</name>
</gene>
<accession>A0A1I6GUS5</accession>
<organism evidence="2 3">
    <name type="scientific">Halogeometricum limi</name>
    <dbReference type="NCBI Taxonomy" id="555875"/>
    <lineage>
        <taxon>Archaea</taxon>
        <taxon>Methanobacteriati</taxon>
        <taxon>Methanobacteriota</taxon>
        <taxon>Stenosarchaea group</taxon>
        <taxon>Halobacteria</taxon>
        <taxon>Halobacteriales</taxon>
        <taxon>Haloferacaceae</taxon>
        <taxon>Halogeometricum</taxon>
    </lineage>
</organism>
<evidence type="ECO:0000313" key="3">
    <source>
        <dbReference type="Proteomes" id="UP000243250"/>
    </source>
</evidence>
<reference evidence="3" key="1">
    <citation type="submission" date="2016-10" db="EMBL/GenBank/DDBJ databases">
        <authorList>
            <person name="Varghese N."/>
            <person name="Submissions S."/>
        </authorList>
    </citation>
    <scope>NUCLEOTIDE SEQUENCE [LARGE SCALE GENOMIC DNA]</scope>
    <source>
        <strain evidence="3">CGMCC 1.8711</strain>
    </source>
</reference>
<dbReference type="Proteomes" id="UP000243250">
    <property type="component" value="Unassembled WGS sequence"/>
</dbReference>
<dbReference type="EMBL" id="FOYS01000002">
    <property type="protein sequence ID" value="SFR45962.1"/>
    <property type="molecule type" value="Genomic_DNA"/>
</dbReference>
<protein>
    <submittedName>
        <fullName evidence="2">Uncharacterized protein</fullName>
    </submittedName>
</protein>
<name>A0A1I6GUS5_9EURY</name>
<feature type="region of interest" description="Disordered" evidence="1">
    <location>
        <begin position="31"/>
        <end position="108"/>
    </location>
</feature>
<dbReference type="STRING" id="555875.SAMN04488124_1561"/>
<proteinExistence type="predicted"/>
<dbReference type="RefSeq" id="WP_245758330.1">
    <property type="nucleotide sequence ID" value="NZ_FOYS01000002.1"/>
</dbReference>
<keyword evidence="3" id="KW-1185">Reference proteome</keyword>
<sequence>MSVAAVVPASAVPVVDAFDPAEAVDDVPFAFAFDRRPDEPRRRDDSDRPDRPPVVRADVEPREVEPVDRDDPDDRDRPDDVLDRFVRADDDAEDVDDDAFEPPRPVFEDVVVDPPADDARLFAVPVSQRFPPEAAPFGRVIPDVGNPSRRLFT</sequence>
<feature type="region of interest" description="Disordered" evidence="1">
    <location>
        <begin position="132"/>
        <end position="153"/>
    </location>
</feature>
<dbReference type="AlphaFoldDB" id="A0A1I6GUS5"/>